<evidence type="ECO:0000313" key="2">
    <source>
        <dbReference type="Proteomes" id="UP000267049"/>
    </source>
</evidence>
<evidence type="ECO:0000313" key="1">
    <source>
        <dbReference type="EMBL" id="RNF85046.1"/>
    </source>
</evidence>
<organism evidence="1 2">
    <name type="scientific">Montanilutibacter psychrotolerans</name>
    <dbReference type="NCBI Taxonomy" id="1327343"/>
    <lineage>
        <taxon>Bacteria</taxon>
        <taxon>Pseudomonadati</taxon>
        <taxon>Pseudomonadota</taxon>
        <taxon>Gammaproteobacteria</taxon>
        <taxon>Lysobacterales</taxon>
        <taxon>Lysobacteraceae</taxon>
        <taxon>Montanilutibacter</taxon>
    </lineage>
</organism>
<comment type="caution">
    <text evidence="1">The sequence shown here is derived from an EMBL/GenBank/DDBJ whole genome shotgun (WGS) entry which is preliminary data.</text>
</comment>
<accession>A0A3M8T032</accession>
<dbReference type="AlphaFoldDB" id="A0A3M8T032"/>
<dbReference type="EMBL" id="RIBS01000002">
    <property type="protein sequence ID" value="RNF85046.1"/>
    <property type="molecule type" value="Genomic_DNA"/>
</dbReference>
<dbReference type="Proteomes" id="UP000267049">
    <property type="component" value="Unassembled WGS sequence"/>
</dbReference>
<protein>
    <submittedName>
        <fullName evidence="1">Phytoene/squalene synthase family protein</fullName>
    </submittedName>
</protein>
<proteinExistence type="predicted"/>
<gene>
    <name evidence="1" type="ORF">EER27_04450</name>
</gene>
<reference evidence="1 2" key="1">
    <citation type="submission" date="2018-11" db="EMBL/GenBank/DDBJ databases">
        <title>Lysobacter cryohumiis sp. nov., isolated from soil in the Tianshan Mountains, Xinjiang, China.</title>
        <authorList>
            <person name="Luo Y."/>
            <person name="Sheng H."/>
        </authorList>
    </citation>
    <scope>NUCLEOTIDE SEQUENCE [LARGE SCALE GENOMIC DNA]</scope>
    <source>
        <strain evidence="1 2">ZS60</strain>
    </source>
</reference>
<sequence>MRSSGLAGNTMSAPDIDSRDDGGEALADFIGKWRVRWPEWPLAEVFVPVGQRAAALAWATLQQELGDAAWGGSDARPGAAKLAWWQEELAGWSRGARRHPLGVALQRLPAPWAALAAALPALAASRERPRDLDEAAAMLQPFALAIARIDAALSPAEASADGDADRTEARATADAAVITACLLQARGLHGDETQVPLAMLARAGEGNASAAWINEQTARWPGQRASTRLRRVHAALARERLRRGDAVRPLPAWSTLWQAWRAARN</sequence>
<name>A0A3M8T032_9GAMM</name>
<keyword evidence="2" id="KW-1185">Reference proteome</keyword>